<feature type="transmembrane region" description="Helical" evidence="8">
    <location>
        <begin position="417"/>
        <end position="435"/>
    </location>
</feature>
<gene>
    <name evidence="9" type="ORF">SAMN05216261_2847</name>
</gene>
<evidence type="ECO:0000256" key="5">
    <source>
        <dbReference type="ARBA" id="ARBA00022989"/>
    </source>
</evidence>
<feature type="transmembrane region" description="Helical" evidence="8">
    <location>
        <begin position="78"/>
        <end position="98"/>
    </location>
</feature>
<evidence type="ECO:0000313" key="10">
    <source>
        <dbReference type="Proteomes" id="UP000184396"/>
    </source>
</evidence>
<accession>A0A1M6GQD7</accession>
<dbReference type="PIRSF" id="PIRSF500217">
    <property type="entry name" value="AlgI"/>
    <property type="match status" value="1"/>
</dbReference>
<name>A0A1M6GQD7_9FLAO</name>
<keyword evidence="4 8" id="KW-0812">Transmembrane</keyword>
<proteinExistence type="inferred from homology"/>
<comment type="subcellular location">
    <subcellularLocation>
        <location evidence="1">Cell membrane</location>
        <topology evidence="1">Multi-pass membrane protein</topology>
    </subcellularLocation>
</comment>
<dbReference type="Pfam" id="PF03062">
    <property type="entry name" value="MBOAT"/>
    <property type="match status" value="1"/>
</dbReference>
<evidence type="ECO:0000256" key="1">
    <source>
        <dbReference type="ARBA" id="ARBA00004651"/>
    </source>
</evidence>
<feature type="transmembrane region" description="Helical" evidence="8">
    <location>
        <begin position="226"/>
        <end position="244"/>
    </location>
</feature>
<keyword evidence="10" id="KW-1185">Reference proteome</keyword>
<dbReference type="EMBL" id="FQYK01000009">
    <property type="protein sequence ID" value="SHJ12096.1"/>
    <property type="molecule type" value="Genomic_DNA"/>
</dbReference>
<sequence>MLFNSFEFVIFFSIVFFVYYKSYNNLKYQNVILLVSSYVFYGWWDWRFLSLIIISSISDYLIGYAIDKNNNKKQRKQLLILSLFVNLGILGFFKYYNFFTESFTDFISIFGFESNPSFLNIVLPVGISFYTFQTMSYTIDIYRNKMSANKNLLEFMTFVSFFPQLVAGPIERASHLLPQFGKKRKFDPYEFKEGIKQSFWGLFKKIVIADNCAFYANQIFENSDSYPGSVLVVGVVLFAFQIYGDFSGYSDIAIGISRMMGIDLMQNFKSPYLAENIQDFWRRWHISLSTWFRDYVYIPLGGSKVNSSFRRSLNIIITFVVSGFWHGANWTFIIWGALHSLFYFIQTAYSKNLNTLKILPASLVKVFNITVTFIAVTFAWIFFRAESFTHAINYISEIGSSTILVNPISYLRDMGASIQPIIIIIGLIYLSVFEISNRNASYSFQVGHYKTPVKTLIYCSLLFLLIFFRATNGSVDFIYFQF</sequence>
<feature type="transmembrane region" description="Helical" evidence="8">
    <location>
        <begin position="358"/>
        <end position="382"/>
    </location>
</feature>
<evidence type="ECO:0000256" key="8">
    <source>
        <dbReference type="SAM" id="Phobius"/>
    </source>
</evidence>
<feature type="transmembrane region" description="Helical" evidence="8">
    <location>
        <begin position="118"/>
        <end position="139"/>
    </location>
</feature>
<evidence type="ECO:0000256" key="2">
    <source>
        <dbReference type="ARBA" id="ARBA00010323"/>
    </source>
</evidence>
<comment type="similarity">
    <text evidence="2 7">Belongs to the membrane-bound acyltransferase family.</text>
</comment>
<feature type="transmembrane region" description="Helical" evidence="8">
    <location>
        <begin position="5"/>
        <end position="23"/>
    </location>
</feature>
<keyword evidence="7 9" id="KW-0808">Transferase</keyword>
<keyword evidence="7 9" id="KW-0012">Acyltransferase</keyword>
<organism evidence="9 10">
    <name type="scientific">Algibacter luteus</name>
    <dbReference type="NCBI Taxonomy" id="1178825"/>
    <lineage>
        <taxon>Bacteria</taxon>
        <taxon>Pseudomonadati</taxon>
        <taxon>Bacteroidota</taxon>
        <taxon>Flavobacteriia</taxon>
        <taxon>Flavobacteriales</taxon>
        <taxon>Flavobacteriaceae</taxon>
        <taxon>Algibacter</taxon>
    </lineage>
</organism>
<dbReference type="GO" id="GO:0005886">
    <property type="term" value="C:plasma membrane"/>
    <property type="evidence" value="ECO:0007669"/>
    <property type="project" value="UniProtKB-SubCell"/>
</dbReference>
<dbReference type="Proteomes" id="UP000184396">
    <property type="component" value="Unassembled WGS sequence"/>
</dbReference>
<dbReference type="eggNOG" id="COG1696">
    <property type="taxonomic scope" value="Bacteria"/>
</dbReference>
<evidence type="ECO:0000256" key="6">
    <source>
        <dbReference type="ARBA" id="ARBA00023136"/>
    </source>
</evidence>
<dbReference type="PANTHER" id="PTHR13285:SF18">
    <property type="entry name" value="PROTEIN-CYSTEINE N-PALMITOYLTRANSFERASE RASP"/>
    <property type="match status" value="1"/>
</dbReference>
<keyword evidence="6 7" id="KW-0472">Membrane</keyword>
<dbReference type="InterPro" id="IPR024194">
    <property type="entry name" value="Ac/AlaTfrase_AlgI/DltB"/>
</dbReference>
<feature type="transmembrane region" description="Helical" evidence="8">
    <location>
        <begin position="313"/>
        <end position="338"/>
    </location>
</feature>
<dbReference type="OrthoDB" id="9805788at2"/>
<dbReference type="PANTHER" id="PTHR13285">
    <property type="entry name" value="ACYLTRANSFERASE"/>
    <property type="match status" value="1"/>
</dbReference>
<dbReference type="PIRSF" id="PIRSF016636">
    <property type="entry name" value="AlgI_DltB"/>
    <property type="match status" value="1"/>
</dbReference>
<evidence type="ECO:0000313" key="9">
    <source>
        <dbReference type="EMBL" id="SHJ12096.1"/>
    </source>
</evidence>
<evidence type="ECO:0000256" key="7">
    <source>
        <dbReference type="PIRNR" id="PIRNR016636"/>
    </source>
</evidence>
<feature type="transmembrane region" description="Helical" evidence="8">
    <location>
        <begin position="43"/>
        <end position="66"/>
    </location>
</feature>
<evidence type="ECO:0000256" key="3">
    <source>
        <dbReference type="ARBA" id="ARBA00022475"/>
    </source>
</evidence>
<dbReference type="RefSeq" id="WP_019388657.1">
    <property type="nucleotide sequence ID" value="NZ_ALIH01000016.1"/>
</dbReference>
<dbReference type="AlphaFoldDB" id="A0A1M6GQD7"/>
<dbReference type="STRING" id="1178825.SAMN05216261_2847"/>
<dbReference type="InterPro" id="IPR004299">
    <property type="entry name" value="MBOAT_fam"/>
</dbReference>
<reference evidence="9 10" key="1">
    <citation type="submission" date="2016-11" db="EMBL/GenBank/DDBJ databases">
        <authorList>
            <person name="Jaros S."/>
            <person name="Januszkiewicz K."/>
            <person name="Wedrychowicz H."/>
        </authorList>
    </citation>
    <scope>NUCLEOTIDE SEQUENCE [LARGE SCALE GENOMIC DNA]</scope>
    <source>
        <strain evidence="9 10">CGMCC 1.12213</strain>
    </source>
</reference>
<evidence type="ECO:0000256" key="4">
    <source>
        <dbReference type="ARBA" id="ARBA00022692"/>
    </source>
</evidence>
<protein>
    <submittedName>
        <fullName evidence="9">D-alanyl-lipoteichoic acid acyltransferase DltB, MBOAT superfamily</fullName>
    </submittedName>
</protein>
<dbReference type="InterPro" id="IPR028362">
    <property type="entry name" value="AlgI"/>
</dbReference>
<dbReference type="GO" id="GO:0016746">
    <property type="term" value="F:acyltransferase activity"/>
    <property type="evidence" value="ECO:0007669"/>
    <property type="project" value="UniProtKB-KW"/>
</dbReference>
<feature type="transmembrane region" description="Helical" evidence="8">
    <location>
        <begin position="456"/>
        <end position="480"/>
    </location>
</feature>
<keyword evidence="3 7" id="KW-1003">Cell membrane</keyword>
<dbReference type="GO" id="GO:0042121">
    <property type="term" value="P:alginic acid biosynthetic process"/>
    <property type="evidence" value="ECO:0007669"/>
    <property type="project" value="InterPro"/>
</dbReference>
<keyword evidence="5 8" id="KW-1133">Transmembrane helix</keyword>
<dbReference type="InterPro" id="IPR051085">
    <property type="entry name" value="MB_O-acyltransferase"/>
</dbReference>